<dbReference type="PANTHER" id="PTHR21240">
    <property type="entry name" value="2-AMINO-3-CARBOXYLMUCONATE-6-SEMIALDEHYDE DECARBOXYLASE"/>
    <property type="match status" value="1"/>
</dbReference>
<evidence type="ECO:0000259" key="12">
    <source>
        <dbReference type="Pfam" id="PF04909"/>
    </source>
</evidence>
<reference evidence="13 14" key="1">
    <citation type="submission" date="2018-12" db="EMBL/GenBank/DDBJ databases">
        <authorList>
            <person name="Feng G."/>
            <person name="Zhu H."/>
        </authorList>
    </citation>
    <scope>NUCLEOTIDE SEQUENCE [LARGE SCALE GENOMIC DNA]</scope>
    <source>
        <strain evidence="13 14">LMG 26000</strain>
    </source>
</reference>
<gene>
    <name evidence="13" type="ORF">EI293_12820</name>
</gene>
<keyword evidence="13" id="KW-0378">Hydrolase</keyword>
<evidence type="ECO:0000256" key="2">
    <source>
        <dbReference type="ARBA" id="ARBA00005871"/>
    </source>
</evidence>
<evidence type="ECO:0000256" key="11">
    <source>
        <dbReference type="SAM" id="MobiDB-lite"/>
    </source>
</evidence>
<evidence type="ECO:0000256" key="5">
    <source>
        <dbReference type="ARBA" id="ARBA00021214"/>
    </source>
</evidence>
<organism evidence="13 14">
    <name type="scientific">Hymenobacter perfusus</name>
    <dbReference type="NCBI Taxonomy" id="1236770"/>
    <lineage>
        <taxon>Bacteria</taxon>
        <taxon>Pseudomonadati</taxon>
        <taxon>Bacteroidota</taxon>
        <taxon>Cytophagia</taxon>
        <taxon>Cytophagales</taxon>
        <taxon>Hymenobacteraceae</taxon>
        <taxon>Hymenobacter</taxon>
    </lineage>
</organism>
<name>A0A428K8H3_9BACT</name>
<dbReference type="Gene3D" id="3.20.20.140">
    <property type="entry name" value="Metal-dependent hydrolases"/>
    <property type="match status" value="1"/>
</dbReference>
<feature type="region of interest" description="Disordered" evidence="11">
    <location>
        <begin position="26"/>
        <end position="49"/>
    </location>
</feature>
<dbReference type="GO" id="GO:0046872">
    <property type="term" value="F:metal ion binding"/>
    <property type="evidence" value="ECO:0007669"/>
    <property type="project" value="UniProtKB-KW"/>
</dbReference>
<keyword evidence="8" id="KW-0862">Zinc</keyword>
<proteinExistence type="inferred from homology"/>
<dbReference type="Proteomes" id="UP000270291">
    <property type="component" value="Unassembled WGS sequence"/>
</dbReference>
<sequence>MVVWGELRGAAAYQCVSVAGPGPGGAGSRVGHLESTPPGCGAGGAGAGHQSESVADLSIRRRRYSLGQHDGGTLPARILPVFAPADARGFAHSLILALLRAVLTIDIHTHILPERWPDLRERYGYGGFIRLEHHRPCCARMMQDDKFFREVQDNCWDPAVRMREYDQFGAQVQVLSTVPVMFSYWAKPLDTLDLSQLLNDHIAGVVQRYPGRFVGLGTLPLQAPDLAIRELERCMKIGLAGVQIGSHVNDWNLDAPELFPVFQAAEEMGACIFVHPWDMMGQQQMPKYWLPWLVGMPAESSRALCSLIFGGVLERLPRLRVAIAHGGGSFASTIGRIEHGWQVRPDLCAVDNPVNPREYLGRFWVDSLVHDPLMLDFLVKTLGTDKITLGTDYPFPLGELEPGQLIRSMAYSDEVKARMLGQNALDWLGVRPEHLAKIMANRE</sequence>
<dbReference type="GO" id="GO:0170039">
    <property type="term" value="P:proteinogenic amino acid metabolic process"/>
    <property type="evidence" value="ECO:0007669"/>
    <property type="project" value="UniProtKB-ARBA"/>
</dbReference>
<dbReference type="Pfam" id="PF04909">
    <property type="entry name" value="Amidohydro_2"/>
    <property type="match status" value="1"/>
</dbReference>
<evidence type="ECO:0000256" key="7">
    <source>
        <dbReference type="ARBA" id="ARBA00022793"/>
    </source>
</evidence>
<dbReference type="PANTHER" id="PTHR21240:SF27">
    <property type="entry name" value="2-AMINO-3-CARBOXYMUCONATE-6-SEMIALDEHYDE DECARBOXYLASE"/>
    <property type="match status" value="1"/>
</dbReference>
<evidence type="ECO:0000256" key="1">
    <source>
        <dbReference type="ARBA" id="ARBA00005079"/>
    </source>
</evidence>
<dbReference type="FunFam" id="3.20.20.140:FF:000029">
    <property type="entry name" value="2-amino-3-carboxymuconate-6-semialdehyde decarboxylase"/>
    <property type="match status" value="1"/>
</dbReference>
<dbReference type="InterPro" id="IPR032465">
    <property type="entry name" value="ACMSD"/>
</dbReference>
<dbReference type="GO" id="GO:0170033">
    <property type="term" value="P:L-amino acid metabolic process"/>
    <property type="evidence" value="ECO:0007669"/>
    <property type="project" value="UniProtKB-ARBA"/>
</dbReference>
<keyword evidence="9" id="KW-0456">Lyase</keyword>
<dbReference type="GO" id="GO:0005829">
    <property type="term" value="C:cytosol"/>
    <property type="evidence" value="ECO:0007669"/>
    <property type="project" value="TreeGrafter"/>
</dbReference>
<dbReference type="AlphaFoldDB" id="A0A428K8H3"/>
<evidence type="ECO:0000313" key="13">
    <source>
        <dbReference type="EMBL" id="RSK42677.1"/>
    </source>
</evidence>
<evidence type="ECO:0000256" key="3">
    <source>
        <dbReference type="ARBA" id="ARBA00011245"/>
    </source>
</evidence>
<keyword evidence="6" id="KW-0479">Metal-binding</keyword>
<protein>
    <recommendedName>
        <fullName evidence="5">2-amino-3-carboxymuconate-6-semialdehyde decarboxylase</fullName>
        <ecNumber evidence="4">4.1.1.45</ecNumber>
    </recommendedName>
    <alternativeName>
        <fullName evidence="10">Picolinate carboxylase</fullName>
    </alternativeName>
</protein>
<comment type="subunit">
    <text evidence="3">Monomer.</text>
</comment>
<dbReference type="EMBL" id="RWIU01000004">
    <property type="protein sequence ID" value="RSK42677.1"/>
    <property type="molecule type" value="Genomic_DNA"/>
</dbReference>
<evidence type="ECO:0000256" key="4">
    <source>
        <dbReference type="ARBA" id="ARBA00012365"/>
    </source>
</evidence>
<dbReference type="InterPro" id="IPR006680">
    <property type="entry name" value="Amidohydro-rel"/>
</dbReference>
<comment type="caution">
    <text evidence="13">The sequence shown here is derived from an EMBL/GenBank/DDBJ whole genome shotgun (WGS) entry which is preliminary data.</text>
</comment>
<dbReference type="EC" id="4.1.1.45" evidence="4"/>
<dbReference type="GO" id="GO:1901606">
    <property type="term" value="P:alpha-amino acid catabolic process"/>
    <property type="evidence" value="ECO:0007669"/>
    <property type="project" value="UniProtKB-ARBA"/>
</dbReference>
<dbReference type="InterPro" id="IPR032466">
    <property type="entry name" value="Metal_Hydrolase"/>
</dbReference>
<dbReference type="GO" id="GO:0019748">
    <property type="term" value="P:secondary metabolic process"/>
    <property type="evidence" value="ECO:0007669"/>
    <property type="project" value="TreeGrafter"/>
</dbReference>
<evidence type="ECO:0000256" key="6">
    <source>
        <dbReference type="ARBA" id="ARBA00022723"/>
    </source>
</evidence>
<keyword evidence="7" id="KW-0210">Decarboxylase</keyword>
<feature type="domain" description="Amidohydrolase-related" evidence="12">
    <location>
        <begin position="105"/>
        <end position="429"/>
    </location>
</feature>
<evidence type="ECO:0000256" key="10">
    <source>
        <dbReference type="ARBA" id="ARBA00031120"/>
    </source>
</evidence>
<keyword evidence="14" id="KW-1185">Reference proteome</keyword>
<dbReference type="GO" id="GO:0001760">
    <property type="term" value="F:aminocarboxymuconate-semialdehyde decarboxylase activity"/>
    <property type="evidence" value="ECO:0007669"/>
    <property type="project" value="UniProtKB-EC"/>
</dbReference>
<evidence type="ECO:0000313" key="14">
    <source>
        <dbReference type="Proteomes" id="UP000270291"/>
    </source>
</evidence>
<accession>A0A428K8H3</accession>
<comment type="similarity">
    <text evidence="2">Belongs to the metallo-dependent hydrolases superfamily. ACMSD family.</text>
</comment>
<evidence type="ECO:0000256" key="8">
    <source>
        <dbReference type="ARBA" id="ARBA00022833"/>
    </source>
</evidence>
<dbReference type="GO" id="GO:0016787">
    <property type="term" value="F:hydrolase activity"/>
    <property type="evidence" value="ECO:0007669"/>
    <property type="project" value="UniProtKB-KW"/>
</dbReference>
<comment type="pathway">
    <text evidence="1">Secondary metabolite metabolism; quinolate metabolism.</text>
</comment>
<dbReference type="OrthoDB" id="9777673at2"/>
<evidence type="ECO:0000256" key="9">
    <source>
        <dbReference type="ARBA" id="ARBA00023239"/>
    </source>
</evidence>
<dbReference type="SUPFAM" id="SSF51556">
    <property type="entry name" value="Metallo-dependent hydrolases"/>
    <property type="match status" value="1"/>
</dbReference>